<dbReference type="GO" id="GO:0016020">
    <property type="term" value="C:membrane"/>
    <property type="evidence" value="ECO:0007669"/>
    <property type="project" value="UniProtKB-SubCell"/>
</dbReference>
<feature type="transmembrane region" description="Helical" evidence="5">
    <location>
        <begin position="21"/>
        <end position="42"/>
    </location>
</feature>
<evidence type="ECO:0000256" key="5">
    <source>
        <dbReference type="SAM" id="Phobius"/>
    </source>
</evidence>
<dbReference type="GO" id="GO:0140359">
    <property type="term" value="F:ABC-type transporter activity"/>
    <property type="evidence" value="ECO:0007669"/>
    <property type="project" value="InterPro"/>
</dbReference>
<dbReference type="InterPro" id="IPR052902">
    <property type="entry name" value="ABC-2_transporter"/>
</dbReference>
<evidence type="ECO:0000313" key="8">
    <source>
        <dbReference type="Proteomes" id="UP000811545"/>
    </source>
</evidence>
<proteinExistence type="predicted"/>
<comment type="caution">
    <text evidence="7">The sequence shown here is derived from an EMBL/GenBank/DDBJ whole genome shotgun (WGS) entry which is preliminary data.</text>
</comment>
<accession>A0A9E2F2E5</accession>
<gene>
    <name evidence="7" type="primary">yadH</name>
    <name evidence="7" type="ORF">DDT42_01460</name>
</gene>
<dbReference type="EMBL" id="QLTW01000122">
    <property type="protein sequence ID" value="MBT9145587.1"/>
    <property type="molecule type" value="Genomic_DNA"/>
</dbReference>
<evidence type="ECO:0000256" key="4">
    <source>
        <dbReference type="ARBA" id="ARBA00023136"/>
    </source>
</evidence>
<evidence type="ECO:0000313" key="7">
    <source>
        <dbReference type="EMBL" id="MBT9145587.1"/>
    </source>
</evidence>
<dbReference type="PANTHER" id="PTHR43027">
    <property type="entry name" value="DOXORUBICIN RESISTANCE ABC TRANSPORTER PERMEASE PROTEIN DRRC-RELATED"/>
    <property type="match status" value="1"/>
</dbReference>
<keyword evidence="2 5" id="KW-0812">Transmembrane</keyword>
<name>A0A9E2F2E5_PSYF1</name>
<feature type="transmembrane region" description="Helical" evidence="5">
    <location>
        <begin position="272"/>
        <end position="294"/>
    </location>
</feature>
<dbReference type="Gene3D" id="3.40.1710.10">
    <property type="entry name" value="abc type-2 transporter like domain"/>
    <property type="match status" value="1"/>
</dbReference>
<keyword evidence="4 5" id="KW-0472">Membrane</keyword>
<feature type="transmembrane region" description="Helical" evidence="5">
    <location>
        <begin position="190"/>
        <end position="213"/>
    </location>
</feature>
<keyword evidence="3 5" id="KW-1133">Transmembrane helix</keyword>
<evidence type="ECO:0000259" key="6">
    <source>
        <dbReference type="PROSITE" id="PS51012"/>
    </source>
</evidence>
<feature type="domain" description="ABC transmembrane type-2" evidence="6">
    <location>
        <begin position="151"/>
        <end position="382"/>
    </location>
</feature>
<feature type="transmembrane region" description="Helical" evidence="5">
    <location>
        <begin position="234"/>
        <end position="260"/>
    </location>
</feature>
<dbReference type="PROSITE" id="PS51012">
    <property type="entry name" value="ABC_TM2"/>
    <property type="match status" value="1"/>
</dbReference>
<evidence type="ECO:0000256" key="1">
    <source>
        <dbReference type="ARBA" id="ARBA00004141"/>
    </source>
</evidence>
<dbReference type="Pfam" id="PF12698">
    <property type="entry name" value="ABC2_membrane_3"/>
    <property type="match status" value="1"/>
</dbReference>
<protein>
    <submittedName>
        <fullName evidence="7">Inner membrane transport permease YadH</fullName>
    </submittedName>
</protein>
<dbReference type="InterPro" id="IPR013525">
    <property type="entry name" value="ABC2_TM"/>
</dbReference>
<organism evidence="7 8">
    <name type="scientific">Psychracetigena formicireducens</name>
    <dbReference type="NCBI Taxonomy" id="2986056"/>
    <lineage>
        <taxon>Bacteria</taxon>
        <taxon>Bacillati</taxon>
        <taxon>Candidatus Lithacetigenota</taxon>
        <taxon>Candidatus Psychracetigena</taxon>
    </lineage>
</organism>
<comment type="subcellular location">
    <subcellularLocation>
        <location evidence="1">Membrane</location>
        <topology evidence="1">Multi-pass membrane protein</topology>
    </subcellularLocation>
</comment>
<dbReference type="PANTHER" id="PTHR43027:SF2">
    <property type="entry name" value="TRANSPORT PERMEASE PROTEIN"/>
    <property type="match status" value="1"/>
</dbReference>
<dbReference type="Proteomes" id="UP000811545">
    <property type="component" value="Unassembled WGS sequence"/>
</dbReference>
<feature type="transmembrane region" description="Helical" evidence="5">
    <location>
        <begin position="358"/>
        <end position="379"/>
    </location>
</feature>
<dbReference type="AlphaFoldDB" id="A0A9E2F2E5"/>
<dbReference type="InterPro" id="IPR047817">
    <property type="entry name" value="ABC2_TM_bact-type"/>
</dbReference>
<evidence type="ECO:0000256" key="2">
    <source>
        <dbReference type="ARBA" id="ARBA00022692"/>
    </source>
</evidence>
<reference evidence="7 8" key="1">
    <citation type="journal article" date="2021" name="bioRxiv">
        <title>Unique metabolic strategies in Hadean analogues reveal hints for primordial physiology.</title>
        <authorList>
            <person name="Nobu M.K."/>
            <person name="Nakai R."/>
            <person name="Tamazawa S."/>
            <person name="Mori H."/>
            <person name="Toyoda A."/>
            <person name="Ijiri A."/>
            <person name="Suzuki S."/>
            <person name="Kurokawa K."/>
            <person name="Kamagata Y."/>
            <person name="Tamaki H."/>
        </authorList>
    </citation>
    <scope>NUCLEOTIDE SEQUENCE [LARGE SCALE GENOMIC DNA]</scope>
    <source>
        <strain evidence="7">BS525</strain>
    </source>
</reference>
<sequence>MGIKYLFTSFLKGTMRDKMTIFWLILFPIILMSILIAIFSSFDRVENLQLKAVLLTNNIGNSQIISEALTSLDQEMISFEVKDYTEELLKEKMEVLRGHELDLIIVIPDDFNATFSSWLINFPTENSPPPELQVYYLQERQTSNISLEIVNSVIQSINNNLLQSFGFPIKSIAVQETVTGRMVDFKYKDFIFPGMLIFSFLSTSLWGITAEVIDLKTTKITKLLKLSPIGPKEIFLSFSASRLVLLVIQFFLLSAIAIFVFNVSVNPFNLAFIGYLLLATLTFLSLGFFLAGILQNMGQAEVVCNLLLQVMQFLGGIYFDVYNTPIFIRFLVYINPVTYIIGGARSSLGIANVPYPYYLSYTVPLLMSTALILLSFKFFKWTEEA</sequence>
<evidence type="ECO:0000256" key="3">
    <source>
        <dbReference type="ARBA" id="ARBA00022989"/>
    </source>
</evidence>
<feature type="transmembrane region" description="Helical" evidence="5">
    <location>
        <begin position="306"/>
        <end position="328"/>
    </location>
</feature>